<dbReference type="AlphaFoldDB" id="A0A143HCV3"/>
<evidence type="ECO:0000313" key="1">
    <source>
        <dbReference type="EMBL" id="AMW99316.1"/>
    </source>
</evidence>
<evidence type="ECO:0000313" key="2">
    <source>
        <dbReference type="Proteomes" id="UP000076021"/>
    </source>
</evidence>
<dbReference type="Proteomes" id="UP000076021">
    <property type="component" value="Chromosome"/>
</dbReference>
<sequence>MLKLIKTKTSVLLPGGIIKKAGETFMCDLAFAEKLIQAKNAIEVEQNEGVSTVKSLDDMTINELKEFAVQNNIIIDERLTKKDDIYEAVKAGLDNAQEI</sequence>
<organism evidence="1 2">
    <name type="scientific">Rummeliibacillus stabekisii</name>
    <dbReference type="NCBI Taxonomy" id="241244"/>
    <lineage>
        <taxon>Bacteria</taxon>
        <taxon>Bacillati</taxon>
        <taxon>Bacillota</taxon>
        <taxon>Bacilli</taxon>
        <taxon>Bacillales</taxon>
        <taxon>Caryophanaceae</taxon>
        <taxon>Rummeliibacillus</taxon>
    </lineage>
</organism>
<accession>A0A143HCV3</accession>
<keyword evidence="2" id="KW-1185">Reference proteome</keyword>
<proteinExistence type="predicted"/>
<reference evidence="1 2" key="1">
    <citation type="journal article" date="2016" name="Genome Announc.">
        <title>Whole-Genome Sequence of Rummeliibacillus stabekisii Strain PP9 Isolated from Antarctic Soil.</title>
        <authorList>
            <person name="da Mota F.F."/>
            <person name="Vollu R.E."/>
            <person name="Jurelevicius D."/>
            <person name="Seldin L."/>
        </authorList>
    </citation>
    <scope>NUCLEOTIDE SEQUENCE [LARGE SCALE GENOMIC DNA]</scope>
    <source>
        <strain evidence="1 2">PP9</strain>
    </source>
</reference>
<dbReference type="EMBL" id="CP014806">
    <property type="protein sequence ID" value="AMW99316.1"/>
    <property type="molecule type" value="Genomic_DNA"/>
</dbReference>
<gene>
    <name evidence="1" type="ORF">ATY39_07455</name>
</gene>
<name>A0A143HCV3_9BACL</name>
<protein>
    <submittedName>
        <fullName evidence="1">Uncharacterized protein</fullName>
    </submittedName>
</protein>
<dbReference type="KEGG" id="rst:ATY39_07455"/>
<reference evidence="2" key="2">
    <citation type="submission" date="2016-03" db="EMBL/GenBank/DDBJ databases">
        <authorList>
            <person name="Ploux O."/>
        </authorList>
    </citation>
    <scope>NUCLEOTIDE SEQUENCE [LARGE SCALE GENOMIC DNA]</scope>
    <source>
        <strain evidence="2">PP9</strain>
    </source>
</reference>
<dbReference type="RefSeq" id="WP_066787999.1">
    <property type="nucleotide sequence ID" value="NZ_CP014806.1"/>
</dbReference>
<dbReference type="STRING" id="241244.ATY39_07455"/>